<dbReference type="EMBL" id="KV924148">
    <property type="protein sequence ID" value="PIO39649.1"/>
    <property type="molecule type" value="Genomic_DNA"/>
</dbReference>
<proteinExistence type="predicted"/>
<keyword evidence="2" id="KW-1185">Reference proteome</keyword>
<name>A0A2G9SHK8_AQUCT</name>
<protein>
    <submittedName>
        <fullName evidence="1">Uncharacterized protein</fullName>
    </submittedName>
</protein>
<gene>
    <name evidence="1" type="ORF">AB205_0080400</name>
</gene>
<reference evidence="2" key="1">
    <citation type="journal article" date="2017" name="Nat. Commun.">
        <title>The North American bullfrog draft genome provides insight into hormonal regulation of long noncoding RNA.</title>
        <authorList>
            <person name="Hammond S.A."/>
            <person name="Warren R.L."/>
            <person name="Vandervalk B.P."/>
            <person name="Kucuk E."/>
            <person name="Khan H."/>
            <person name="Gibb E.A."/>
            <person name="Pandoh P."/>
            <person name="Kirk H."/>
            <person name="Zhao Y."/>
            <person name="Jones M."/>
            <person name="Mungall A.J."/>
            <person name="Coope R."/>
            <person name="Pleasance S."/>
            <person name="Moore R.A."/>
            <person name="Holt R.A."/>
            <person name="Round J.M."/>
            <person name="Ohora S."/>
            <person name="Walle B.V."/>
            <person name="Veldhoen N."/>
            <person name="Helbing C.C."/>
            <person name="Birol I."/>
        </authorList>
    </citation>
    <scope>NUCLEOTIDE SEQUENCE [LARGE SCALE GENOMIC DNA]</scope>
</reference>
<sequence length="77" mass="8706">MQISLSQIHHKERKSPVKAVDRKLVFPQADSQAANWFKAMNLSPCCLTTFYLVVQNPDCHLALMACLIGIFFSKDPI</sequence>
<evidence type="ECO:0000313" key="2">
    <source>
        <dbReference type="Proteomes" id="UP000228934"/>
    </source>
</evidence>
<organism evidence="1 2">
    <name type="scientific">Aquarana catesbeiana</name>
    <name type="common">American bullfrog</name>
    <name type="synonym">Rana catesbeiana</name>
    <dbReference type="NCBI Taxonomy" id="8400"/>
    <lineage>
        <taxon>Eukaryota</taxon>
        <taxon>Metazoa</taxon>
        <taxon>Chordata</taxon>
        <taxon>Craniata</taxon>
        <taxon>Vertebrata</taxon>
        <taxon>Euteleostomi</taxon>
        <taxon>Amphibia</taxon>
        <taxon>Batrachia</taxon>
        <taxon>Anura</taxon>
        <taxon>Neobatrachia</taxon>
        <taxon>Ranoidea</taxon>
        <taxon>Ranidae</taxon>
        <taxon>Aquarana</taxon>
    </lineage>
</organism>
<accession>A0A2G9SHK8</accession>
<dbReference type="AlphaFoldDB" id="A0A2G9SHK8"/>
<dbReference type="Proteomes" id="UP000228934">
    <property type="component" value="Unassembled WGS sequence"/>
</dbReference>
<evidence type="ECO:0000313" key="1">
    <source>
        <dbReference type="EMBL" id="PIO39649.1"/>
    </source>
</evidence>